<reference evidence="2 3" key="1">
    <citation type="submission" date="2023-10" db="EMBL/GenBank/DDBJ databases">
        <title>Fecal carriage and genetic characteristics of carbapenem-resistant Enterobacterales among healthy adults from four provinces of China.</title>
        <authorList>
            <person name="Li Y."/>
            <person name="Zhang R."/>
        </authorList>
    </citation>
    <scope>NUCLEOTIDE SEQUENCE [LARGE SCALE GENOMIC DNA]</scope>
    <source>
        <strain evidence="2 3">HN-71</strain>
    </source>
</reference>
<accession>A0ABD5GUU7</accession>
<keyword evidence="1" id="KW-0472">Membrane</keyword>
<feature type="transmembrane region" description="Helical" evidence="1">
    <location>
        <begin position="182"/>
        <end position="199"/>
    </location>
</feature>
<comment type="caution">
    <text evidence="2">The sequence shown here is derived from an EMBL/GenBank/DDBJ whole genome shotgun (WGS) entry which is preliminary data.</text>
</comment>
<evidence type="ECO:0000313" key="2">
    <source>
        <dbReference type="EMBL" id="MDW2633103.1"/>
    </source>
</evidence>
<dbReference type="EMBL" id="JAWPAZ010000001">
    <property type="protein sequence ID" value="MDW2633103.1"/>
    <property type="molecule type" value="Genomic_DNA"/>
</dbReference>
<protein>
    <submittedName>
        <fullName evidence="2">Uncharacterized protein</fullName>
    </submittedName>
</protein>
<dbReference type="AlphaFoldDB" id="A0ABD5GUU7"/>
<keyword evidence="1" id="KW-1133">Transmembrane helix</keyword>
<sequence length="200" mass="23206">MKAEDNLVDTWLKESVKREMLFRVGAWSTFTFLVFYISFKDPSFALKNYAFPFIHKELDKLNFVWAFLLYPVLLAFFFKDIKHSKPSKWGGNTFLSNAGMIVKKLTGELLLWVSGISVSLFLVFLTTLPALLISESNTSPRDYVLSLYSIFCIGLLTFISLKTYYRLRIDKPFIFNWVTSHTKIKIIYAMMFIASLALLK</sequence>
<feature type="transmembrane region" description="Helical" evidence="1">
    <location>
        <begin position="20"/>
        <end position="39"/>
    </location>
</feature>
<proteinExistence type="predicted"/>
<evidence type="ECO:0000256" key="1">
    <source>
        <dbReference type="SAM" id="Phobius"/>
    </source>
</evidence>
<feature type="transmembrane region" description="Helical" evidence="1">
    <location>
        <begin position="109"/>
        <end position="131"/>
    </location>
</feature>
<keyword evidence="1" id="KW-0812">Transmembrane</keyword>
<dbReference type="Proteomes" id="UP001269984">
    <property type="component" value="Unassembled WGS sequence"/>
</dbReference>
<name>A0ABD5GUU7_9ENTR</name>
<feature type="transmembrane region" description="Helical" evidence="1">
    <location>
        <begin position="61"/>
        <end position="78"/>
    </location>
</feature>
<dbReference type="RefSeq" id="WP_318061282.1">
    <property type="nucleotide sequence ID" value="NZ_JAWPAZ010000001.1"/>
</dbReference>
<feature type="transmembrane region" description="Helical" evidence="1">
    <location>
        <begin position="143"/>
        <end position="161"/>
    </location>
</feature>
<organism evidence="2 3">
    <name type="scientific">Citrobacter portucalensis</name>
    <dbReference type="NCBI Taxonomy" id="1639133"/>
    <lineage>
        <taxon>Bacteria</taxon>
        <taxon>Pseudomonadati</taxon>
        <taxon>Pseudomonadota</taxon>
        <taxon>Gammaproteobacteria</taxon>
        <taxon>Enterobacterales</taxon>
        <taxon>Enterobacteriaceae</taxon>
        <taxon>Citrobacter</taxon>
        <taxon>Citrobacter freundii complex</taxon>
    </lineage>
</organism>
<evidence type="ECO:0000313" key="3">
    <source>
        <dbReference type="Proteomes" id="UP001269984"/>
    </source>
</evidence>
<gene>
    <name evidence="2" type="ORF">RYZ90_04450</name>
</gene>